<sequence length="139" mass="15622">MAALPTELGILAWLALFAALLWIPYIVGISKMTPLENAPDPFERPYDLRMLPAWVHRAHRAHLNLLEQLLPFAILVLILDRLDGFTALTYWAAVAFFWIRAIHAVGMIAGHLKMPLRPIVYNMGVLCILIMGYAVFTAA</sequence>
<feature type="transmembrane region" description="Helical" evidence="5">
    <location>
        <begin position="6"/>
        <end position="27"/>
    </location>
</feature>
<dbReference type="SUPFAM" id="SSF161084">
    <property type="entry name" value="MAPEG domain-like"/>
    <property type="match status" value="1"/>
</dbReference>
<feature type="transmembrane region" description="Helical" evidence="5">
    <location>
        <begin position="119"/>
        <end position="136"/>
    </location>
</feature>
<keyword evidence="3 5" id="KW-1133">Transmembrane helix</keyword>
<protein>
    <submittedName>
        <fullName evidence="6">MAPEG family protein</fullName>
    </submittedName>
</protein>
<keyword evidence="7" id="KW-1185">Reference proteome</keyword>
<evidence type="ECO:0000313" key="7">
    <source>
        <dbReference type="Proteomes" id="UP000199478"/>
    </source>
</evidence>
<dbReference type="Proteomes" id="UP000199478">
    <property type="component" value="Unassembled WGS sequence"/>
</dbReference>
<dbReference type="AlphaFoldDB" id="A0A1I6FZI8"/>
<evidence type="ECO:0000256" key="3">
    <source>
        <dbReference type="ARBA" id="ARBA00022989"/>
    </source>
</evidence>
<dbReference type="EMBL" id="FOYP01000001">
    <property type="protein sequence ID" value="SFR35311.1"/>
    <property type="molecule type" value="Genomic_DNA"/>
</dbReference>
<dbReference type="InterPro" id="IPR023352">
    <property type="entry name" value="MAPEG-like_dom_sf"/>
</dbReference>
<comment type="subcellular location">
    <subcellularLocation>
        <location evidence="1">Membrane</location>
    </subcellularLocation>
</comment>
<evidence type="ECO:0000256" key="5">
    <source>
        <dbReference type="SAM" id="Phobius"/>
    </source>
</evidence>
<dbReference type="OrthoDB" id="7743618at2"/>
<dbReference type="Pfam" id="PF01124">
    <property type="entry name" value="MAPEG"/>
    <property type="match status" value="1"/>
</dbReference>
<evidence type="ECO:0000256" key="4">
    <source>
        <dbReference type="ARBA" id="ARBA00023136"/>
    </source>
</evidence>
<evidence type="ECO:0000256" key="1">
    <source>
        <dbReference type="ARBA" id="ARBA00004370"/>
    </source>
</evidence>
<keyword evidence="4 5" id="KW-0472">Membrane</keyword>
<accession>A0A1I6FZI8</accession>
<organism evidence="6 7">
    <name type="scientific">Yoonia tamlensis</name>
    <dbReference type="NCBI Taxonomy" id="390270"/>
    <lineage>
        <taxon>Bacteria</taxon>
        <taxon>Pseudomonadati</taxon>
        <taxon>Pseudomonadota</taxon>
        <taxon>Alphaproteobacteria</taxon>
        <taxon>Rhodobacterales</taxon>
        <taxon>Paracoccaceae</taxon>
        <taxon>Yoonia</taxon>
    </lineage>
</organism>
<gene>
    <name evidence="6" type="ORF">SAMN04488005_0795</name>
</gene>
<evidence type="ECO:0000256" key="2">
    <source>
        <dbReference type="ARBA" id="ARBA00022692"/>
    </source>
</evidence>
<reference evidence="7" key="1">
    <citation type="submission" date="2016-10" db="EMBL/GenBank/DDBJ databases">
        <authorList>
            <person name="Varghese N."/>
            <person name="Submissions S."/>
        </authorList>
    </citation>
    <scope>NUCLEOTIDE SEQUENCE [LARGE SCALE GENOMIC DNA]</scope>
    <source>
        <strain evidence="7">DSM 26879</strain>
    </source>
</reference>
<feature type="transmembrane region" description="Helical" evidence="5">
    <location>
        <begin position="88"/>
        <end position="112"/>
    </location>
</feature>
<dbReference type="InterPro" id="IPR001129">
    <property type="entry name" value="Membr-assoc_MAPEG"/>
</dbReference>
<dbReference type="RefSeq" id="WP_090196711.1">
    <property type="nucleotide sequence ID" value="NZ_FOYP01000001.1"/>
</dbReference>
<proteinExistence type="predicted"/>
<evidence type="ECO:0000313" key="6">
    <source>
        <dbReference type="EMBL" id="SFR35311.1"/>
    </source>
</evidence>
<keyword evidence="2 5" id="KW-0812">Transmembrane</keyword>
<name>A0A1I6FZI8_9RHOB</name>
<dbReference type="Gene3D" id="1.20.120.550">
    <property type="entry name" value="Membrane associated eicosanoid/glutathione metabolism-like domain"/>
    <property type="match status" value="1"/>
</dbReference>
<dbReference type="STRING" id="390270.SAMN04488005_0795"/>
<dbReference type="GO" id="GO:0016020">
    <property type="term" value="C:membrane"/>
    <property type="evidence" value="ECO:0007669"/>
    <property type="project" value="UniProtKB-SubCell"/>
</dbReference>